<name>A0AA35SKL7_GEOBA</name>
<keyword evidence="7" id="KW-0413">Isomerase</keyword>
<dbReference type="CDD" id="cd17932">
    <property type="entry name" value="DEXQc_UvrD"/>
    <property type="match status" value="1"/>
</dbReference>
<feature type="domain" description="UvrD-like helicase C-terminal" evidence="13">
    <location>
        <begin position="290"/>
        <end position="572"/>
    </location>
</feature>
<comment type="catalytic activity">
    <reaction evidence="8">
        <text>Couples ATP hydrolysis with the unwinding of duplex DNA by translocating in the 3'-5' direction.</text>
        <dbReference type="EC" id="5.6.2.4"/>
    </reaction>
</comment>
<dbReference type="InterPro" id="IPR013986">
    <property type="entry name" value="DExx_box_DNA_helicase_dom_sf"/>
</dbReference>
<organism evidence="14 15">
    <name type="scientific">Geodia barretti</name>
    <name type="common">Barrett's horny sponge</name>
    <dbReference type="NCBI Taxonomy" id="519541"/>
    <lineage>
        <taxon>Eukaryota</taxon>
        <taxon>Metazoa</taxon>
        <taxon>Porifera</taxon>
        <taxon>Demospongiae</taxon>
        <taxon>Heteroscleromorpha</taxon>
        <taxon>Tetractinellida</taxon>
        <taxon>Astrophorina</taxon>
        <taxon>Geodiidae</taxon>
        <taxon>Geodia</taxon>
    </lineage>
</organism>
<dbReference type="Pfam" id="PF13361">
    <property type="entry name" value="UvrD_C"/>
    <property type="match status" value="1"/>
</dbReference>
<dbReference type="GO" id="GO:0005524">
    <property type="term" value="F:ATP binding"/>
    <property type="evidence" value="ECO:0007669"/>
    <property type="project" value="UniProtKB-UniRule"/>
</dbReference>
<protein>
    <recommendedName>
        <fullName evidence="9">DNA 3'-5' helicase</fullName>
        <ecNumber evidence="9">5.6.2.4</ecNumber>
    </recommendedName>
</protein>
<evidence type="ECO:0000256" key="10">
    <source>
        <dbReference type="ARBA" id="ARBA00048988"/>
    </source>
</evidence>
<evidence type="ECO:0000259" key="13">
    <source>
        <dbReference type="PROSITE" id="PS51217"/>
    </source>
</evidence>
<dbReference type="InterPro" id="IPR027417">
    <property type="entry name" value="P-loop_NTPase"/>
</dbReference>
<evidence type="ECO:0000256" key="9">
    <source>
        <dbReference type="ARBA" id="ARBA00034808"/>
    </source>
</evidence>
<dbReference type="EC" id="5.6.2.4" evidence="9"/>
<dbReference type="PROSITE" id="PS51217">
    <property type="entry name" value="UVRD_HELICASE_CTER"/>
    <property type="match status" value="1"/>
</dbReference>
<evidence type="ECO:0000256" key="11">
    <source>
        <dbReference type="PROSITE-ProRule" id="PRU00560"/>
    </source>
</evidence>
<evidence type="ECO:0000256" key="1">
    <source>
        <dbReference type="ARBA" id="ARBA00009922"/>
    </source>
</evidence>
<dbReference type="Gene3D" id="1.10.486.10">
    <property type="entry name" value="PCRA, domain 4"/>
    <property type="match status" value="1"/>
</dbReference>
<keyword evidence="6" id="KW-0238">DNA-binding</keyword>
<evidence type="ECO:0000313" key="15">
    <source>
        <dbReference type="Proteomes" id="UP001174909"/>
    </source>
</evidence>
<comment type="catalytic activity">
    <reaction evidence="10">
        <text>ATP + H2O = ADP + phosphate + H(+)</text>
        <dbReference type="Rhea" id="RHEA:13065"/>
        <dbReference type="ChEBI" id="CHEBI:15377"/>
        <dbReference type="ChEBI" id="CHEBI:15378"/>
        <dbReference type="ChEBI" id="CHEBI:30616"/>
        <dbReference type="ChEBI" id="CHEBI:43474"/>
        <dbReference type="ChEBI" id="CHEBI:456216"/>
        <dbReference type="EC" id="5.6.2.4"/>
    </reaction>
</comment>
<dbReference type="GO" id="GO:0000725">
    <property type="term" value="P:recombinational repair"/>
    <property type="evidence" value="ECO:0007669"/>
    <property type="project" value="TreeGrafter"/>
</dbReference>
<evidence type="ECO:0000256" key="8">
    <source>
        <dbReference type="ARBA" id="ARBA00034617"/>
    </source>
</evidence>
<evidence type="ECO:0000313" key="14">
    <source>
        <dbReference type="EMBL" id="CAI8031174.1"/>
    </source>
</evidence>
<dbReference type="InterPro" id="IPR014016">
    <property type="entry name" value="UvrD-like_ATP-bd"/>
</dbReference>
<dbReference type="PROSITE" id="PS51198">
    <property type="entry name" value="UVRD_HELICASE_ATP_BIND"/>
    <property type="match status" value="1"/>
</dbReference>
<dbReference type="PANTHER" id="PTHR11070">
    <property type="entry name" value="UVRD / RECB / PCRA DNA HELICASE FAMILY MEMBER"/>
    <property type="match status" value="1"/>
</dbReference>
<comment type="similarity">
    <text evidence="1">Belongs to the helicase family. UvrD subfamily.</text>
</comment>
<keyword evidence="15" id="KW-1185">Reference proteome</keyword>
<dbReference type="EMBL" id="CASHTH010002521">
    <property type="protein sequence ID" value="CAI8031174.1"/>
    <property type="molecule type" value="Genomic_DNA"/>
</dbReference>
<comment type="caution">
    <text evidence="14">The sequence shown here is derived from an EMBL/GenBank/DDBJ whole genome shotgun (WGS) entry which is preliminary data.</text>
</comment>
<dbReference type="SUPFAM" id="SSF52540">
    <property type="entry name" value="P-loop containing nucleoside triphosphate hydrolases"/>
    <property type="match status" value="1"/>
</dbReference>
<dbReference type="GO" id="GO:0043138">
    <property type="term" value="F:3'-5' DNA helicase activity"/>
    <property type="evidence" value="ECO:0007669"/>
    <property type="project" value="UniProtKB-EC"/>
</dbReference>
<dbReference type="GO" id="GO:0016787">
    <property type="term" value="F:hydrolase activity"/>
    <property type="evidence" value="ECO:0007669"/>
    <property type="project" value="UniProtKB-UniRule"/>
</dbReference>
<dbReference type="GO" id="GO:0005829">
    <property type="term" value="C:cytosol"/>
    <property type="evidence" value="ECO:0007669"/>
    <property type="project" value="TreeGrafter"/>
</dbReference>
<keyword evidence="4 11" id="KW-0347">Helicase</keyword>
<accession>A0AA35SKL7</accession>
<keyword evidence="2 11" id="KW-0547">Nucleotide-binding</keyword>
<evidence type="ECO:0000256" key="5">
    <source>
        <dbReference type="ARBA" id="ARBA00022840"/>
    </source>
</evidence>
<dbReference type="GO" id="GO:0003677">
    <property type="term" value="F:DNA binding"/>
    <property type="evidence" value="ECO:0007669"/>
    <property type="project" value="UniProtKB-KW"/>
</dbReference>
<dbReference type="Pfam" id="PF00580">
    <property type="entry name" value="UvrD-helicase"/>
    <property type="match status" value="1"/>
</dbReference>
<evidence type="ECO:0000256" key="2">
    <source>
        <dbReference type="ARBA" id="ARBA00022741"/>
    </source>
</evidence>
<dbReference type="Proteomes" id="UP001174909">
    <property type="component" value="Unassembled WGS sequence"/>
</dbReference>
<reference evidence="14" key="1">
    <citation type="submission" date="2023-03" db="EMBL/GenBank/DDBJ databases">
        <authorList>
            <person name="Steffen K."/>
            <person name="Cardenas P."/>
        </authorList>
    </citation>
    <scope>NUCLEOTIDE SEQUENCE</scope>
</reference>
<keyword evidence="5 11" id="KW-0067">ATP-binding</keyword>
<dbReference type="InterPro" id="IPR014017">
    <property type="entry name" value="DNA_helicase_UvrD-like_C"/>
</dbReference>
<dbReference type="Gene3D" id="1.10.10.160">
    <property type="match status" value="1"/>
</dbReference>
<gene>
    <name evidence="14" type="ORF">GBAR_LOCUS17690</name>
</gene>
<keyword evidence="3 11" id="KW-0378">Hydrolase</keyword>
<feature type="domain" description="UvrD-like helicase ATP-binding" evidence="12">
    <location>
        <begin position="9"/>
        <end position="289"/>
    </location>
</feature>
<evidence type="ECO:0000256" key="7">
    <source>
        <dbReference type="ARBA" id="ARBA00023235"/>
    </source>
</evidence>
<dbReference type="GO" id="GO:0033202">
    <property type="term" value="C:DNA helicase complex"/>
    <property type="evidence" value="ECO:0007669"/>
    <property type="project" value="TreeGrafter"/>
</dbReference>
<dbReference type="PANTHER" id="PTHR11070:SF2">
    <property type="entry name" value="ATP-DEPENDENT DNA HELICASE SRS2"/>
    <property type="match status" value="1"/>
</dbReference>
<evidence type="ECO:0000256" key="6">
    <source>
        <dbReference type="ARBA" id="ARBA00023125"/>
    </source>
</evidence>
<evidence type="ECO:0000259" key="12">
    <source>
        <dbReference type="PROSITE" id="PS51198"/>
    </source>
</evidence>
<dbReference type="InterPro" id="IPR000212">
    <property type="entry name" value="DNA_helicase_UvrD/REP"/>
</dbReference>
<dbReference type="AlphaFoldDB" id="A0AA35SKL7"/>
<dbReference type="Pfam" id="PF21196">
    <property type="entry name" value="PcrA_UvrD_tudor"/>
    <property type="match status" value="1"/>
</dbReference>
<dbReference type="CDD" id="cd18807">
    <property type="entry name" value="SF1_C_UvrD"/>
    <property type="match status" value="1"/>
</dbReference>
<proteinExistence type="inferred from homology"/>
<dbReference type="Gene3D" id="3.40.50.300">
    <property type="entry name" value="P-loop containing nucleotide triphosphate hydrolases"/>
    <property type="match status" value="2"/>
</dbReference>
<evidence type="ECO:0000256" key="3">
    <source>
        <dbReference type="ARBA" id="ARBA00022801"/>
    </source>
</evidence>
<evidence type="ECO:0000256" key="4">
    <source>
        <dbReference type="ARBA" id="ARBA00022806"/>
    </source>
</evidence>
<feature type="binding site" evidence="11">
    <location>
        <begin position="30"/>
        <end position="37"/>
    </location>
    <ligand>
        <name>ATP</name>
        <dbReference type="ChEBI" id="CHEBI:30616"/>
    </ligand>
</feature>
<sequence>MTQVANLLEGLNPAQREAVETVDGPLLIIAGPGSGKTRVITHRIAYLVQEYGVSPYSILAMTFTNKAAREMTDRLGRLAGPHAGALTVGTFHSFCARLLRIEGDFIGLSRNYSIFDDDDQISAIKQCLGQADYDPKRYPPRAVLSAISRAKNVLQDSQAMARDAAGYYFEEVCARVYRHYEELLARNNAVDFDDLLLRTVQLFREYPVVLQRYQDRYGYLMVDEFQDTNVAQYQLSRQLSQGHQNFCVVGDPDQSIYSWRSADVRNILNFKNDYPRAKVISLGQNYRSTANILNAAKGLIESNGKRLDHQLFTDNSTGQPVRVDEAYDEDEEAGKVIGEIKRLTREESFKLGDCAVMYRVNAQSRAMEEACLQQGVKYRLVGGTRFYQRKEIRDLTAYLRLVYNQQDDQTLARVVSVPPRGLGAKSMQQLGEWATGRGVSTFDAMREITLASRNKQPSPVSLPSRAASSIAKFVDLIERLVAISREAEVVKLIDVLLSESGLQKHIQESDERPEERWENVMDFRGIAQEFNAETPPDGLGSLLERTSLVSQVDDLEDAEDSITLITLHQAKGLEFPVVFIVGMEEGLLPHSRSLDSEEQTEEERRLCYVGMTRAEQRLYLMRAFRRNFRGGSGGPAAASRFLREIPEDLLVPAALSSTAARTVTSPQPGGGSSIRAAALAAASVAPSSGPALKVGDPVRHRAFGDGIVMACEVTASDVEVTVEFAGGVGAKRLLLSFAPLEKLSDSEDPGLGGR</sequence>
<dbReference type="FunFam" id="1.10.10.160:FF:000001">
    <property type="entry name" value="ATP-dependent DNA helicase"/>
    <property type="match status" value="1"/>
</dbReference>